<sequence length="295" mass="33050">MLDKTVEISGWHAGWISRTLPAFDLYANITQDVLLLSITLLGIYSFFRLRSYGQQLKANPSDRAAIFKRLDATVLRGCRANWYIAMLFFLNALAISGVDAYIGIVAIKDDVNQDPTGYDKQFIIEAAVYVAYITVVFMTTFFVVPLLQMLLVTSILARVMRKRGLISLSGHMLEARVYSTNIAQIWTIVLFFAMAWWKPSTDASLTRWIMLQAAMGSSLTWLDASFAFNFCFKKIADKDFTIGDGRLTDILRMFADTVVAVHTLEKGNTTSLPVYNDRAIATETATADEKTPLTA</sequence>
<keyword evidence="1" id="KW-1133">Transmembrane helix</keyword>
<evidence type="ECO:0008006" key="4">
    <source>
        <dbReference type="Google" id="ProtNLM"/>
    </source>
</evidence>
<feature type="transmembrane region" description="Helical" evidence="1">
    <location>
        <begin position="177"/>
        <end position="197"/>
    </location>
</feature>
<gene>
    <name evidence="2" type="ORF">LTR78_009521</name>
</gene>
<reference evidence="2" key="1">
    <citation type="submission" date="2023-07" db="EMBL/GenBank/DDBJ databases">
        <title>Black Yeasts Isolated from many extreme environments.</title>
        <authorList>
            <person name="Coleine C."/>
            <person name="Stajich J.E."/>
            <person name="Selbmann L."/>
        </authorList>
    </citation>
    <scope>NUCLEOTIDE SEQUENCE</scope>
    <source>
        <strain evidence="2">CCFEE 5485</strain>
    </source>
</reference>
<comment type="caution">
    <text evidence="2">The sequence shown here is derived from an EMBL/GenBank/DDBJ whole genome shotgun (WGS) entry which is preliminary data.</text>
</comment>
<dbReference type="AlphaFoldDB" id="A0AAE0WIK1"/>
<evidence type="ECO:0000256" key="1">
    <source>
        <dbReference type="SAM" id="Phobius"/>
    </source>
</evidence>
<feature type="transmembrane region" description="Helical" evidence="1">
    <location>
        <begin position="25"/>
        <end position="47"/>
    </location>
</feature>
<keyword evidence="1" id="KW-0472">Membrane</keyword>
<evidence type="ECO:0000313" key="2">
    <source>
        <dbReference type="EMBL" id="KAK3670553.1"/>
    </source>
</evidence>
<evidence type="ECO:0000313" key="3">
    <source>
        <dbReference type="Proteomes" id="UP001274830"/>
    </source>
</evidence>
<feature type="transmembrane region" description="Helical" evidence="1">
    <location>
        <begin position="82"/>
        <end position="107"/>
    </location>
</feature>
<protein>
    <recommendedName>
        <fullName evidence="4">Transmembrane protein</fullName>
    </recommendedName>
</protein>
<dbReference type="EMBL" id="JAUTXT010000054">
    <property type="protein sequence ID" value="KAK3670553.1"/>
    <property type="molecule type" value="Genomic_DNA"/>
</dbReference>
<feature type="transmembrane region" description="Helical" evidence="1">
    <location>
        <begin position="209"/>
        <end position="232"/>
    </location>
</feature>
<organism evidence="2 3">
    <name type="scientific">Recurvomyces mirabilis</name>
    <dbReference type="NCBI Taxonomy" id="574656"/>
    <lineage>
        <taxon>Eukaryota</taxon>
        <taxon>Fungi</taxon>
        <taxon>Dikarya</taxon>
        <taxon>Ascomycota</taxon>
        <taxon>Pezizomycotina</taxon>
        <taxon>Dothideomycetes</taxon>
        <taxon>Dothideomycetidae</taxon>
        <taxon>Mycosphaerellales</taxon>
        <taxon>Teratosphaeriaceae</taxon>
        <taxon>Recurvomyces</taxon>
    </lineage>
</organism>
<keyword evidence="3" id="KW-1185">Reference proteome</keyword>
<accession>A0AAE0WIK1</accession>
<feature type="transmembrane region" description="Helical" evidence="1">
    <location>
        <begin position="127"/>
        <end position="156"/>
    </location>
</feature>
<keyword evidence="1" id="KW-0812">Transmembrane</keyword>
<name>A0AAE0WIK1_9PEZI</name>
<dbReference type="Proteomes" id="UP001274830">
    <property type="component" value="Unassembled WGS sequence"/>
</dbReference>
<proteinExistence type="predicted"/>